<dbReference type="InterPro" id="IPR000537">
    <property type="entry name" value="UbiA_prenyltransferase"/>
</dbReference>
<keyword evidence="7" id="KW-1185">Reference proteome</keyword>
<comment type="subcellular location">
    <subcellularLocation>
        <location evidence="1">Membrane</location>
        <topology evidence="1">Multi-pass membrane protein</topology>
    </subcellularLocation>
</comment>
<dbReference type="RefSeq" id="WP_091196546.1">
    <property type="nucleotide sequence ID" value="NZ_FOVE01000018.1"/>
</dbReference>
<feature type="transmembrane region" description="Helical" evidence="5">
    <location>
        <begin position="127"/>
        <end position="147"/>
    </location>
</feature>
<evidence type="ECO:0000313" key="7">
    <source>
        <dbReference type="Proteomes" id="UP000242869"/>
    </source>
</evidence>
<dbReference type="GO" id="GO:0016020">
    <property type="term" value="C:membrane"/>
    <property type="evidence" value="ECO:0007669"/>
    <property type="project" value="UniProtKB-SubCell"/>
</dbReference>
<evidence type="ECO:0000256" key="4">
    <source>
        <dbReference type="ARBA" id="ARBA00023136"/>
    </source>
</evidence>
<name>A0A1I5C257_9NEIS</name>
<feature type="transmembrane region" description="Helical" evidence="5">
    <location>
        <begin position="288"/>
        <end position="308"/>
    </location>
</feature>
<dbReference type="Proteomes" id="UP000242869">
    <property type="component" value="Unassembled WGS sequence"/>
</dbReference>
<keyword evidence="2 5" id="KW-0812">Transmembrane</keyword>
<sequence length="309" mass="34144">MKPATTPANPDGFFWRWHTYFSERFPPLQHGLLIAAFCFGVLSYAARVAMPAQKPGAMVFVVAFVTAFLMILQLRILDEFKDFEEDARWRPYRPVPRGLISLASLRRLWFMAAAVQVGVALLLDARLLAGLLAVWLYSGLMGVEFFIRDWLKAHPLVYMLSHILIVPMIATYVAACHWLPQGMKMPDLAGLLAASYFAFCVIEVGRKIRAPVDEEEGVETYTALWGAHRALAAWLGFMITGSAFAVLAALRIQSATFVATLLGAVLLFAMLGAVAFLRSSGQGGGTRFNRLSGLWTLILFLGLGLGSFY</sequence>
<evidence type="ECO:0000256" key="3">
    <source>
        <dbReference type="ARBA" id="ARBA00022989"/>
    </source>
</evidence>
<dbReference type="Pfam" id="PF01040">
    <property type="entry name" value="UbiA"/>
    <property type="match status" value="1"/>
</dbReference>
<dbReference type="EMBL" id="FOVE01000018">
    <property type="protein sequence ID" value="SFN81093.1"/>
    <property type="molecule type" value="Genomic_DNA"/>
</dbReference>
<feature type="transmembrane region" description="Helical" evidence="5">
    <location>
        <begin position="31"/>
        <end position="50"/>
    </location>
</feature>
<evidence type="ECO:0000313" key="6">
    <source>
        <dbReference type="EMBL" id="SFN81093.1"/>
    </source>
</evidence>
<gene>
    <name evidence="6" type="ORF">SAMN05660284_02309</name>
</gene>
<feature type="transmembrane region" description="Helical" evidence="5">
    <location>
        <begin position="156"/>
        <end position="175"/>
    </location>
</feature>
<dbReference type="OrthoDB" id="7594477at2"/>
<reference evidence="7" key="1">
    <citation type="submission" date="2016-10" db="EMBL/GenBank/DDBJ databases">
        <authorList>
            <person name="Varghese N."/>
            <person name="Submissions S."/>
        </authorList>
    </citation>
    <scope>NUCLEOTIDE SEQUENCE [LARGE SCALE GENOMIC DNA]</scope>
    <source>
        <strain evidence="7">DSM 6150</strain>
    </source>
</reference>
<evidence type="ECO:0000256" key="1">
    <source>
        <dbReference type="ARBA" id="ARBA00004141"/>
    </source>
</evidence>
<evidence type="ECO:0000256" key="5">
    <source>
        <dbReference type="SAM" id="Phobius"/>
    </source>
</evidence>
<feature type="transmembrane region" description="Helical" evidence="5">
    <location>
        <begin position="187"/>
        <end position="205"/>
    </location>
</feature>
<protein>
    <submittedName>
        <fullName evidence="6">4-hydroxybenzoate polyprenyltransferase</fullName>
    </submittedName>
</protein>
<feature type="transmembrane region" description="Helical" evidence="5">
    <location>
        <begin position="231"/>
        <end position="250"/>
    </location>
</feature>
<feature type="transmembrane region" description="Helical" evidence="5">
    <location>
        <begin position="256"/>
        <end position="276"/>
    </location>
</feature>
<keyword evidence="6" id="KW-0808">Transferase</keyword>
<dbReference type="AlphaFoldDB" id="A0A1I5C257"/>
<organism evidence="6 7">
    <name type="scientific">Formivibrio citricus</name>
    <dbReference type="NCBI Taxonomy" id="83765"/>
    <lineage>
        <taxon>Bacteria</taxon>
        <taxon>Pseudomonadati</taxon>
        <taxon>Pseudomonadota</taxon>
        <taxon>Betaproteobacteria</taxon>
        <taxon>Neisseriales</taxon>
        <taxon>Chitinibacteraceae</taxon>
        <taxon>Formivibrio</taxon>
    </lineage>
</organism>
<proteinExistence type="predicted"/>
<feature type="transmembrane region" description="Helical" evidence="5">
    <location>
        <begin position="56"/>
        <end position="77"/>
    </location>
</feature>
<evidence type="ECO:0000256" key="2">
    <source>
        <dbReference type="ARBA" id="ARBA00022692"/>
    </source>
</evidence>
<keyword evidence="4 5" id="KW-0472">Membrane</keyword>
<accession>A0A1I5C257</accession>
<dbReference type="GO" id="GO:0016765">
    <property type="term" value="F:transferase activity, transferring alkyl or aryl (other than methyl) groups"/>
    <property type="evidence" value="ECO:0007669"/>
    <property type="project" value="InterPro"/>
</dbReference>
<keyword evidence="3 5" id="KW-1133">Transmembrane helix</keyword>
<dbReference type="STRING" id="83765.SAMN05660284_02309"/>